<organism evidence="2 3">
    <name type="scientific">Tetrapyrgos nigripes</name>
    <dbReference type="NCBI Taxonomy" id="182062"/>
    <lineage>
        <taxon>Eukaryota</taxon>
        <taxon>Fungi</taxon>
        <taxon>Dikarya</taxon>
        <taxon>Basidiomycota</taxon>
        <taxon>Agaricomycotina</taxon>
        <taxon>Agaricomycetes</taxon>
        <taxon>Agaricomycetidae</taxon>
        <taxon>Agaricales</taxon>
        <taxon>Marasmiineae</taxon>
        <taxon>Marasmiaceae</taxon>
        <taxon>Tetrapyrgos</taxon>
    </lineage>
</organism>
<dbReference type="AlphaFoldDB" id="A0A8H5F258"/>
<accession>A0A8H5F258</accession>
<evidence type="ECO:0000313" key="3">
    <source>
        <dbReference type="Proteomes" id="UP000559256"/>
    </source>
</evidence>
<proteinExistence type="predicted"/>
<dbReference type="Proteomes" id="UP000559256">
    <property type="component" value="Unassembled WGS sequence"/>
</dbReference>
<evidence type="ECO:0000313" key="2">
    <source>
        <dbReference type="EMBL" id="KAF5320578.1"/>
    </source>
</evidence>
<name>A0A8H5F258_9AGAR</name>
<dbReference type="GO" id="GO:0033565">
    <property type="term" value="C:ESCRT-0 complex"/>
    <property type="evidence" value="ECO:0007669"/>
    <property type="project" value="TreeGrafter"/>
</dbReference>
<dbReference type="Gene3D" id="1.20.5.1940">
    <property type="match status" value="1"/>
</dbReference>
<comment type="caution">
    <text evidence="2">The sequence shown here is derived from an EMBL/GenBank/DDBJ whole genome shotgun (WGS) entry which is preliminary data.</text>
</comment>
<feature type="region of interest" description="Disordered" evidence="1">
    <location>
        <begin position="78"/>
        <end position="166"/>
    </location>
</feature>
<reference evidence="2 3" key="1">
    <citation type="journal article" date="2020" name="ISME J.">
        <title>Uncovering the hidden diversity of litter-decomposition mechanisms in mushroom-forming fungi.</title>
        <authorList>
            <person name="Floudas D."/>
            <person name="Bentzer J."/>
            <person name="Ahren D."/>
            <person name="Johansson T."/>
            <person name="Persson P."/>
            <person name="Tunlid A."/>
        </authorList>
    </citation>
    <scope>NUCLEOTIDE SEQUENCE [LARGE SCALE GENOMIC DNA]</scope>
    <source>
        <strain evidence="2 3">CBS 291.85</strain>
    </source>
</reference>
<dbReference type="GO" id="GO:0043328">
    <property type="term" value="P:protein transport to vacuole involved in ubiquitin-dependent protein catabolic process via the multivesicular body sorting pathway"/>
    <property type="evidence" value="ECO:0007669"/>
    <property type="project" value="TreeGrafter"/>
</dbReference>
<dbReference type="EMBL" id="JAACJM010000404">
    <property type="protein sequence ID" value="KAF5320578.1"/>
    <property type="molecule type" value="Genomic_DNA"/>
</dbReference>
<keyword evidence="3" id="KW-1185">Reference proteome</keyword>
<feature type="compositionally biased region" description="Polar residues" evidence="1">
    <location>
        <begin position="95"/>
        <end position="109"/>
    </location>
</feature>
<feature type="compositionally biased region" description="Low complexity" evidence="1">
    <location>
        <begin position="117"/>
        <end position="134"/>
    </location>
</feature>
<feature type="compositionally biased region" description="Low complexity" evidence="1">
    <location>
        <begin position="149"/>
        <end position="166"/>
    </location>
</feature>
<dbReference type="InterPro" id="IPR050670">
    <property type="entry name" value="STAM"/>
</dbReference>
<sequence length="182" mass="19571">MKSNLADDEEIQELYRSSMALRPKIVKSIDKYSQKRADLVSMNETFLRARNIFDRVMEDSLVRHTAVYSDQAYNQSRVSTYNPLPGQQPRPDSRVSYTQSPGSSASVDNLPNPYAGPGVVDASSAPSVGASAPGMIRRESSLPDPYANAASSSAHGSPTSPASASTAFAGPCWTSGSCWCWA</sequence>
<evidence type="ECO:0000256" key="1">
    <source>
        <dbReference type="SAM" id="MobiDB-lite"/>
    </source>
</evidence>
<dbReference type="PANTHER" id="PTHR45929">
    <property type="entry name" value="JAK PATHWAY SIGNAL TRANSDUCTION ADAPTOR MOLECULE"/>
    <property type="match status" value="1"/>
</dbReference>
<dbReference type="PANTHER" id="PTHR45929:SF3">
    <property type="entry name" value="JAK PATHWAY SIGNAL TRANSDUCTION ADAPTOR MOLECULE"/>
    <property type="match status" value="1"/>
</dbReference>
<gene>
    <name evidence="2" type="ORF">D9758_018148</name>
</gene>
<protein>
    <submittedName>
        <fullName evidence="2">Uncharacterized protein</fullName>
    </submittedName>
</protein>
<dbReference type="OrthoDB" id="10255964at2759"/>